<dbReference type="AlphaFoldDB" id="A0A427XUK1"/>
<reference evidence="4 5" key="1">
    <citation type="submission" date="2018-11" db="EMBL/GenBank/DDBJ databases">
        <title>Genome sequence of Apiotrichum porosum DSM 27194.</title>
        <authorList>
            <person name="Aliyu H."/>
            <person name="Gorte O."/>
            <person name="Ochsenreither K."/>
        </authorList>
    </citation>
    <scope>NUCLEOTIDE SEQUENCE [LARGE SCALE GENOMIC DNA]</scope>
    <source>
        <strain evidence="4 5">DSM 27194</strain>
    </source>
</reference>
<dbReference type="SMART" id="SM00916">
    <property type="entry name" value="L51_S25_CI-B8"/>
    <property type="match status" value="1"/>
</dbReference>
<dbReference type="GeneID" id="39591998"/>
<dbReference type="RefSeq" id="XP_028476709.1">
    <property type="nucleotide sequence ID" value="XM_028622816.1"/>
</dbReference>
<feature type="domain" description="Ribosomal protein/NADH dehydrogenase" evidence="3">
    <location>
        <begin position="45"/>
        <end position="139"/>
    </location>
</feature>
<dbReference type="InterPro" id="IPR007741">
    <property type="entry name" value="Ribosomal_mL43/mS25/NADH_DH"/>
</dbReference>
<evidence type="ECO:0000313" key="4">
    <source>
        <dbReference type="EMBL" id="RSH82477.1"/>
    </source>
</evidence>
<dbReference type="InterPro" id="IPR036249">
    <property type="entry name" value="Thioredoxin-like_sf"/>
</dbReference>
<accession>A0A427XUK1</accession>
<organism evidence="4 5">
    <name type="scientific">Apiotrichum porosum</name>
    <dbReference type="NCBI Taxonomy" id="105984"/>
    <lineage>
        <taxon>Eukaryota</taxon>
        <taxon>Fungi</taxon>
        <taxon>Dikarya</taxon>
        <taxon>Basidiomycota</taxon>
        <taxon>Agaricomycotina</taxon>
        <taxon>Tremellomycetes</taxon>
        <taxon>Trichosporonales</taxon>
        <taxon>Trichosporonaceae</taxon>
        <taxon>Apiotrichum</taxon>
    </lineage>
</organism>
<dbReference type="STRING" id="105984.A0A427XUK1"/>
<dbReference type="EMBL" id="RSCE01000005">
    <property type="protein sequence ID" value="RSH82477.1"/>
    <property type="molecule type" value="Genomic_DNA"/>
</dbReference>
<dbReference type="GO" id="GO:0005739">
    <property type="term" value="C:mitochondrion"/>
    <property type="evidence" value="ECO:0007669"/>
    <property type="project" value="UniProtKB-SubCell"/>
</dbReference>
<protein>
    <recommendedName>
        <fullName evidence="3">Ribosomal protein/NADH dehydrogenase domain-containing protein</fullName>
    </recommendedName>
</protein>
<evidence type="ECO:0000256" key="1">
    <source>
        <dbReference type="ARBA" id="ARBA00004173"/>
    </source>
</evidence>
<evidence type="ECO:0000313" key="5">
    <source>
        <dbReference type="Proteomes" id="UP000279236"/>
    </source>
</evidence>
<dbReference type="OrthoDB" id="1696305at2759"/>
<keyword evidence="2" id="KW-0496">Mitochondrion</keyword>
<evidence type="ECO:0000256" key="2">
    <source>
        <dbReference type="ARBA" id="ARBA00023128"/>
    </source>
</evidence>
<keyword evidence="5" id="KW-1185">Reference proteome</keyword>
<comment type="subcellular location">
    <subcellularLocation>
        <location evidence="1">Mitochondrion</location>
    </subcellularLocation>
</comment>
<comment type="caution">
    <text evidence="4">The sequence shown here is derived from an EMBL/GenBank/DDBJ whole genome shotgun (WGS) entry which is preliminary data.</text>
</comment>
<name>A0A427XUK1_9TREE</name>
<sequence>MGGLGPSLRKQLSKSTIQETIAALSTGEGSTPLSASVKSISFSYVARNSQVAPRKFLGQIAPKIAYNNPQLPFVVQRIPDPRVKSLDPNSPHKGAEWIEGMPTASMTIAFHDRAEHTIPLRAMSYTKIWDALNAVAGEGAPGIEAPSA</sequence>
<evidence type="ECO:0000259" key="3">
    <source>
        <dbReference type="SMART" id="SM00916"/>
    </source>
</evidence>
<gene>
    <name evidence="4" type="ORF">EHS24_007455</name>
</gene>
<dbReference type="SUPFAM" id="SSF52833">
    <property type="entry name" value="Thioredoxin-like"/>
    <property type="match status" value="1"/>
</dbReference>
<proteinExistence type="predicted"/>
<dbReference type="Proteomes" id="UP000279236">
    <property type="component" value="Unassembled WGS sequence"/>
</dbReference>